<organism evidence="2 3">
    <name type="scientific">Lentinula lateritia</name>
    <dbReference type="NCBI Taxonomy" id="40482"/>
    <lineage>
        <taxon>Eukaryota</taxon>
        <taxon>Fungi</taxon>
        <taxon>Dikarya</taxon>
        <taxon>Basidiomycota</taxon>
        <taxon>Agaricomycotina</taxon>
        <taxon>Agaricomycetes</taxon>
        <taxon>Agaricomycetidae</taxon>
        <taxon>Agaricales</taxon>
        <taxon>Marasmiineae</taxon>
        <taxon>Omphalotaceae</taxon>
        <taxon>Lentinula</taxon>
    </lineage>
</organism>
<dbReference type="EMBL" id="JANVFS010000003">
    <property type="protein sequence ID" value="KAJ4493984.1"/>
    <property type="molecule type" value="Genomic_DNA"/>
</dbReference>
<sequence>MSTTMLRSALLQGSSSTTVSQGMSIIRKLLATEQFRVNGLTTAEMYKLALKEAPPSNHEGHVIQDRVVTKIPYTKSGRKKIPPPDPPHLEHPIRSMRYLKTQILPILQGHKEIRKATGKRFHAVPEAKVDTGNAKTKTKAKGKGNSNSGIASHSQSSASTPSAPIPYTVHLWMPTQKPKVIKDAVASPAMTVDLGAEVGVGADWDHLNKRRQRARGEKVKRDLGIASQVRKSERQERKRAVWEVLMLKEEQGKAGSSAVPKVMVDDVDANSKPPHPI</sequence>
<reference evidence="2" key="1">
    <citation type="submission" date="2022-08" db="EMBL/GenBank/DDBJ databases">
        <authorList>
            <consortium name="DOE Joint Genome Institute"/>
            <person name="Min B."/>
            <person name="Riley R."/>
            <person name="Sierra-Patev S."/>
            <person name="Naranjo-Ortiz M."/>
            <person name="Looney B."/>
            <person name="Konkel Z."/>
            <person name="Slot J.C."/>
            <person name="Sakamoto Y."/>
            <person name="Steenwyk J.L."/>
            <person name="Rokas A."/>
            <person name="Carro J."/>
            <person name="Camarero S."/>
            <person name="Ferreira P."/>
            <person name="Molpeceres G."/>
            <person name="Ruiz-Duenas F.J."/>
            <person name="Serrano A."/>
            <person name="Henrissat B."/>
            <person name="Drula E."/>
            <person name="Hughes K.W."/>
            <person name="Mata J.L."/>
            <person name="Ishikawa N.K."/>
            <person name="Vargas-Isla R."/>
            <person name="Ushijima S."/>
            <person name="Smith C.A."/>
            <person name="Ahrendt S."/>
            <person name="Andreopoulos W."/>
            <person name="He G."/>
            <person name="Labutti K."/>
            <person name="Lipzen A."/>
            <person name="Ng V."/>
            <person name="Sandor L."/>
            <person name="Barry K."/>
            <person name="Martinez A.T."/>
            <person name="Xiao Y."/>
            <person name="Gibbons J.G."/>
            <person name="Terashima K."/>
            <person name="Hibbett D.S."/>
            <person name="Grigoriev I.V."/>
        </authorList>
    </citation>
    <scope>NUCLEOTIDE SEQUENCE</scope>
    <source>
        <strain evidence="2">Sp2 HRB7682 ss15</strain>
    </source>
</reference>
<evidence type="ECO:0000313" key="2">
    <source>
        <dbReference type="EMBL" id="KAJ4493984.1"/>
    </source>
</evidence>
<comment type="caution">
    <text evidence="2">The sequence shown here is derived from an EMBL/GenBank/DDBJ whole genome shotgun (WGS) entry which is preliminary data.</text>
</comment>
<feature type="region of interest" description="Disordered" evidence="1">
    <location>
        <begin position="128"/>
        <end position="161"/>
    </location>
</feature>
<dbReference type="Proteomes" id="UP001150238">
    <property type="component" value="Unassembled WGS sequence"/>
</dbReference>
<proteinExistence type="predicted"/>
<feature type="compositionally biased region" description="Low complexity" evidence="1">
    <location>
        <begin position="143"/>
        <end position="161"/>
    </location>
</feature>
<gene>
    <name evidence="2" type="ORF">C8J55DRAFT_546439</name>
</gene>
<evidence type="ECO:0000313" key="3">
    <source>
        <dbReference type="Proteomes" id="UP001150238"/>
    </source>
</evidence>
<protein>
    <submittedName>
        <fullName evidence="2">Uncharacterized protein</fullName>
    </submittedName>
</protein>
<evidence type="ECO:0000256" key="1">
    <source>
        <dbReference type="SAM" id="MobiDB-lite"/>
    </source>
</evidence>
<feature type="region of interest" description="Disordered" evidence="1">
    <location>
        <begin position="252"/>
        <end position="277"/>
    </location>
</feature>
<reference evidence="2" key="2">
    <citation type="journal article" date="2023" name="Proc. Natl. Acad. Sci. U.S.A.">
        <title>A global phylogenomic analysis of the shiitake genus Lentinula.</title>
        <authorList>
            <person name="Sierra-Patev S."/>
            <person name="Min B."/>
            <person name="Naranjo-Ortiz M."/>
            <person name="Looney B."/>
            <person name="Konkel Z."/>
            <person name="Slot J.C."/>
            <person name="Sakamoto Y."/>
            <person name="Steenwyk J.L."/>
            <person name="Rokas A."/>
            <person name="Carro J."/>
            <person name="Camarero S."/>
            <person name="Ferreira P."/>
            <person name="Molpeceres G."/>
            <person name="Ruiz-Duenas F.J."/>
            <person name="Serrano A."/>
            <person name="Henrissat B."/>
            <person name="Drula E."/>
            <person name="Hughes K.W."/>
            <person name="Mata J.L."/>
            <person name="Ishikawa N.K."/>
            <person name="Vargas-Isla R."/>
            <person name="Ushijima S."/>
            <person name="Smith C.A."/>
            <person name="Donoghue J."/>
            <person name="Ahrendt S."/>
            <person name="Andreopoulos W."/>
            <person name="He G."/>
            <person name="LaButti K."/>
            <person name="Lipzen A."/>
            <person name="Ng V."/>
            <person name="Riley R."/>
            <person name="Sandor L."/>
            <person name="Barry K."/>
            <person name="Martinez A.T."/>
            <person name="Xiao Y."/>
            <person name="Gibbons J.G."/>
            <person name="Terashima K."/>
            <person name="Grigoriev I.V."/>
            <person name="Hibbett D."/>
        </authorList>
    </citation>
    <scope>NUCLEOTIDE SEQUENCE</scope>
    <source>
        <strain evidence="2">Sp2 HRB7682 ss15</strain>
    </source>
</reference>
<accession>A0A9W9E0X6</accession>
<name>A0A9W9E0X6_9AGAR</name>
<dbReference type="AlphaFoldDB" id="A0A9W9E0X6"/>